<dbReference type="Pfam" id="PF12833">
    <property type="entry name" value="HTH_18"/>
    <property type="match status" value="1"/>
</dbReference>
<dbReference type="SMART" id="SM00342">
    <property type="entry name" value="HTH_ARAC"/>
    <property type="match status" value="1"/>
</dbReference>
<dbReference type="AlphaFoldDB" id="A0A4Q7ZBQ3"/>
<dbReference type="PRINTS" id="PR00032">
    <property type="entry name" value="HTHARAC"/>
</dbReference>
<evidence type="ECO:0000259" key="4">
    <source>
        <dbReference type="PROSITE" id="PS01124"/>
    </source>
</evidence>
<protein>
    <submittedName>
        <fullName evidence="5">AraC-like DNA-binding protein</fullName>
    </submittedName>
</protein>
<keyword evidence="1" id="KW-0805">Transcription regulation</keyword>
<dbReference type="InterPro" id="IPR009057">
    <property type="entry name" value="Homeodomain-like_sf"/>
</dbReference>
<comment type="caution">
    <text evidence="5">The sequence shown here is derived from an EMBL/GenBank/DDBJ whole genome shotgun (WGS) entry which is preliminary data.</text>
</comment>
<evidence type="ECO:0000313" key="6">
    <source>
        <dbReference type="Proteomes" id="UP000292423"/>
    </source>
</evidence>
<keyword evidence="6" id="KW-1185">Reference proteome</keyword>
<dbReference type="PROSITE" id="PS01124">
    <property type="entry name" value="HTH_ARAC_FAMILY_2"/>
    <property type="match status" value="1"/>
</dbReference>
<name>A0A4Q7ZBQ3_9GAMM</name>
<dbReference type="EMBL" id="SHKX01000010">
    <property type="protein sequence ID" value="RZU48030.1"/>
    <property type="molecule type" value="Genomic_DNA"/>
</dbReference>
<dbReference type="Proteomes" id="UP000292423">
    <property type="component" value="Unassembled WGS sequence"/>
</dbReference>
<dbReference type="PANTHER" id="PTHR47894">
    <property type="entry name" value="HTH-TYPE TRANSCRIPTIONAL REGULATOR GADX"/>
    <property type="match status" value="1"/>
</dbReference>
<dbReference type="PANTHER" id="PTHR47894:SF1">
    <property type="entry name" value="HTH-TYPE TRANSCRIPTIONAL REGULATOR VQSM"/>
    <property type="match status" value="1"/>
</dbReference>
<dbReference type="InterPro" id="IPR020449">
    <property type="entry name" value="Tscrpt_reg_AraC-type_HTH"/>
</dbReference>
<sequence>MTITAPPPDAAIAPGVVSAFVIRHVMQLGHKLGVGREPLMARAGVSEADLAPADGWVRQDVLERLLLCSLDYWRDPVVTLRVVLAMDPAMMGVLGYLMQCCPTLIDMQQALTEFSRLISTVHAPSITHEPGVSLWAVEVRSRSEVFARHSEEGYLALCAQLIHRQTPEALLGVRLRHAPAMEAGLPHPLYARAFPCPVRFDQRRSALVVDPQALNRPLPFGDAAIFETLRQQARTLVQQLGAQPRLADRVKECLRGLLARGLSSREAVAAELGLSPRHLHRRLQEEGCRYQAILDELRSELAHKQLLQSRDGLDDIAARLGFSSAGSFSRWFRQTTGLTPQEFRRATLSG</sequence>
<dbReference type="Pfam" id="PF12625">
    <property type="entry name" value="Arabinose_bd"/>
    <property type="match status" value="1"/>
</dbReference>
<evidence type="ECO:0000313" key="5">
    <source>
        <dbReference type="EMBL" id="RZU48030.1"/>
    </source>
</evidence>
<dbReference type="OrthoDB" id="5582699at2"/>
<evidence type="ECO:0000256" key="2">
    <source>
        <dbReference type="ARBA" id="ARBA00023125"/>
    </source>
</evidence>
<accession>A0A4Q7ZBQ3</accession>
<dbReference type="GO" id="GO:0003700">
    <property type="term" value="F:DNA-binding transcription factor activity"/>
    <property type="evidence" value="ECO:0007669"/>
    <property type="project" value="InterPro"/>
</dbReference>
<gene>
    <name evidence="5" type="ORF">EV700_1001</name>
</gene>
<dbReference type="GO" id="GO:0000976">
    <property type="term" value="F:transcription cis-regulatory region binding"/>
    <property type="evidence" value="ECO:0007669"/>
    <property type="project" value="TreeGrafter"/>
</dbReference>
<dbReference type="Gene3D" id="1.10.10.60">
    <property type="entry name" value="Homeodomain-like"/>
    <property type="match status" value="1"/>
</dbReference>
<proteinExistence type="predicted"/>
<dbReference type="RefSeq" id="WP_130411285.1">
    <property type="nucleotide sequence ID" value="NZ_SHKX01000010.1"/>
</dbReference>
<reference evidence="5 6" key="1">
    <citation type="submission" date="2019-02" db="EMBL/GenBank/DDBJ databases">
        <title>Genomic Encyclopedia of Type Strains, Phase IV (KMG-IV): sequencing the most valuable type-strain genomes for metagenomic binning, comparative biology and taxonomic classification.</title>
        <authorList>
            <person name="Goeker M."/>
        </authorList>
    </citation>
    <scope>NUCLEOTIDE SEQUENCE [LARGE SCALE GENOMIC DNA]</scope>
    <source>
        <strain evidence="5 6">DSM 105135</strain>
    </source>
</reference>
<evidence type="ECO:0000256" key="1">
    <source>
        <dbReference type="ARBA" id="ARBA00023015"/>
    </source>
</evidence>
<dbReference type="InterPro" id="IPR018060">
    <property type="entry name" value="HTH_AraC"/>
</dbReference>
<dbReference type="GO" id="GO:0005829">
    <property type="term" value="C:cytosol"/>
    <property type="evidence" value="ECO:0007669"/>
    <property type="project" value="TreeGrafter"/>
</dbReference>
<keyword evidence="2 5" id="KW-0238">DNA-binding</keyword>
<organism evidence="5 6">
    <name type="scientific">Fluviicoccus keumensis</name>
    <dbReference type="NCBI Taxonomy" id="1435465"/>
    <lineage>
        <taxon>Bacteria</taxon>
        <taxon>Pseudomonadati</taxon>
        <taxon>Pseudomonadota</taxon>
        <taxon>Gammaproteobacteria</taxon>
        <taxon>Moraxellales</taxon>
        <taxon>Moraxellaceae</taxon>
        <taxon>Fluviicoccus</taxon>
    </lineage>
</organism>
<dbReference type="InterPro" id="IPR032687">
    <property type="entry name" value="AraC-type_N"/>
</dbReference>
<dbReference type="SUPFAM" id="SSF46689">
    <property type="entry name" value="Homeodomain-like"/>
    <property type="match status" value="1"/>
</dbReference>
<feature type="domain" description="HTH araC/xylS-type" evidence="4">
    <location>
        <begin position="248"/>
        <end position="346"/>
    </location>
</feature>
<evidence type="ECO:0000256" key="3">
    <source>
        <dbReference type="ARBA" id="ARBA00023163"/>
    </source>
</evidence>
<keyword evidence="3" id="KW-0804">Transcription</keyword>